<feature type="domain" description="H15" evidence="3">
    <location>
        <begin position="189"/>
        <end position="258"/>
    </location>
</feature>
<sequence>MQAGNADVPPQPHPPESVSENDLKRRYLALLPPQQIIDICLNFELHVPQYVKHSIWPIDLKAAIAALQPKPPSEPVPTSNEPPMASLVRTEPAPEKGSSEQQREPPKPPDPPQTTSEPPKNDVQSASPASILSIRLSTERLSPLTVLSPAAELSLFTASRLRLPSSGQPTPAPSYAPGQIEGHVVTPDDLPSYEEMIVEALVDSNDPEGWMPKQLFAWMASHYPIQSNFRPSASQALQKAFKRGRLEKSSDGKYRLSATWEGGNTSRRTTRRPQTQNISAVPATQPLSSPFTHAPRVHHHQSSNSPAPFTPAPYQPQPAPPPQPQPQAQPTSSSSSTTTVPSNDEIGEGSQAWEAAQTILKALNFNSLLSMNAEEANANARIATVSHPTEDNSRAESATRLNNSIQDASAPIMAGRASLQAQLALLATQLAEIAQISVDDPLPPEPTCPATEAIESAPPSQRMVDVELADDSDDDDMDEVTIL</sequence>
<dbReference type="EMBL" id="JACETU010000008">
    <property type="protein sequence ID" value="KAF7422389.1"/>
    <property type="molecule type" value="Genomic_DNA"/>
</dbReference>
<dbReference type="OrthoDB" id="5863171at2759"/>
<reference evidence="4" key="1">
    <citation type="submission" date="2019-07" db="EMBL/GenBank/DDBJ databases">
        <authorList>
            <person name="Palmer J.M."/>
        </authorList>
    </citation>
    <scope>NUCLEOTIDE SEQUENCE</scope>
    <source>
        <strain evidence="4">PC9</strain>
    </source>
</reference>
<dbReference type="AlphaFoldDB" id="A0A8H6ZM95"/>
<dbReference type="GO" id="GO:0006334">
    <property type="term" value="P:nucleosome assembly"/>
    <property type="evidence" value="ECO:0007669"/>
    <property type="project" value="InterPro"/>
</dbReference>
<feature type="region of interest" description="Disordered" evidence="2">
    <location>
        <begin position="241"/>
        <end position="349"/>
    </location>
</feature>
<dbReference type="GO" id="GO:0000786">
    <property type="term" value="C:nucleosome"/>
    <property type="evidence" value="ECO:0007669"/>
    <property type="project" value="InterPro"/>
</dbReference>
<accession>A0A8H6ZM95</accession>
<dbReference type="Proteomes" id="UP000623687">
    <property type="component" value="Unassembled WGS sequence"/>
</dbReference>
<dbReference type="Pfam" id="PF00538">
    <property type="entry name" value="Linker_histone"/>
    <property type="match status" value="1"/>
</dbReference>
<name>A0A8H6ZM95_PLEOS</name>
<evidence type="ECO:0000259" key="3">
    <source>
        <dbReference type="PROSITE" id="PS51504"/>
    </source>
</evidence>
<dbReference type="GO" id="GO:0003677">
    <property type="term" value="F:DNA binding"/>
    <property type="evidence" value="ECO:0007669"/>
    <property type="project" value="InterPro"/>
</dbReference>
<dbReference type="GeneID" id="59380363"/>
<dbReference type="SUPFAM" id="SSF46785">
    <property type="entry name" value="Winged helix' DNA-binding domain"/>
    <property type="match status" value="1"/>
</dbReference>
<feature type="region of interest" description="Disordered" evidence="2">
    <location>
        <begin position="1"/>
        <end position="20"/>
    </location>
</feature>
<dbReference type="InterPro" id="IPR005818">
    <property type="entry name" value="Histone_H1/H5_H15"/>
</dbReference>
<comment type="caution">
    <text evidence="4">The sequence shown here is derived from an EMBL/GenBank/DDBJ whole genome shotgun (WGS) entry which is preliminary data.</text>
</comment>
<evidence type="ECO:0000256" key="2">
    <source>
        <dbReference type="SAM" id="MobiDB-lite"/>
    </source>
</evidence>
<keyword evidence="5" id="KW-1185">Reference proteome</keyword>
<proteinExistence type="predicted"/>
<feature type="region of interest" description="Disordered" evidence="2">
    <location>
        <begin position="70"/>
        <end position="127"/>
    </location>
</feature>
<gene>
    <name evidence="4" type="ORF">PC9H_010545</name>
</gene>
<dbReference type="Gene3D" id="1.10.10.10">
    <property type="entry name" value="Winged helix-like DNA-binding domain superfamily/Winged helix DNA-binding domain"/>
    <property type="match status" value="1"/>
</dbReference>
<dbReference type="PROSITE" id="PS51504">
    <property type="entry name" value="H15"/>
    <property type="match status" value="1"/>
</dbReference>
<organism evidence="4 5">
    <name type="scientific">Pleurotus ostreatus</name>
    <name type="common">Oyster mushroom</name>
    <name type="synonym">White-rot fungus</name>
    <dbReference type="NCBI Taxonomy" id="5322"/>
    <lineage>
        <taxon>Eukaryota</taxon>
        <taxon>Fungi</taxon>
        <taxon>Dikarya</taxon>
        <taxon>Basidiomycota</taxon>
        <taxon>Agaricomycotina</taxon>
        <taxon>Agaricomycetes</taxon>
        <taxon>Agaricomycetidae</taxon>
        <taxon>Agaricales</taxon>
        <taxon>Pleurotineae</taxon>
        <taxon>Pleurotaceae</taxon>
        <taxon>Pleurotus</taxon>
    </lineage>
</organism>
<dbReference type="InterPro" id="IPR036390">
    <property type="entry name" value="WH_DNA-bd_sf"/>
</dbReference>
<evidence type="ECO:0000256" key="1">
    <source>
        <dbReference type="ARBA" id="ARBA00020833"/>
    </source>
</evidence>
<dbReference type="VEuPathDB" id="FungiDB:PC9H_010545"/>
<evidence type="ECO:0000313" key="4">
    <source>
        <dbReference type="EMBL" id="KAF7422389.1"/>
    </source>
</evidence>
<feature type="compositionally biased region" description="Pro residues" evidence="2">
    <location>
        <begin position="308"/>
        <end position="327"/>
    </location>
</feature>
<feature type="region of interest" description="Disordered" evidence="2">
    <location>
        <begin position="440"/>
        <end position="463"/>
    </location>
</feature>
<protein>
    <recommendedName>
        <fullName evidence="1">Histone H1</fullName>
    </recommendedName>
</protein>
<feature type="compositionally biased region" description="Basic and acidic residues" evidence="2">
    <location>
        <begin position="92"/>
        <end position="107"/>
    </location>
</feature>
<dbReference type="RefSeq" id="XP_036627421.1">
    <property type="nucleotide sequence ID" value="XM_036780038.1"/>
</dbReference>
<feature type="compositionally biased region" description="Basic and acidic residues" evidence="2">
    <location>
        <begin position="244"/>
        <end position="254"/>
    </location>
</feature>
<evidence type="ECO:0000313" key="5">
    <source>
        <dbReference type="Proteomes" id="UP000623687"/>
    </source>
</evidence>
<dbReference type="InterPro" id="IPR036388">
    <property type="entry name" value="WH-like_DNA-bd_sf"/>
</dbReference>
<feature type="compositionally biased region" description="Low complexity" evidence="2">
    <location>
        <begin position="328"/>
        <end position="342"/>
    </location>
</feature>